<dbReference type="EMBL" id="NCKV01011174">
    <property type="protein sequence ID" value="RWS21701.1"/>
    <property type="molecule type" value="Genomic_DNA"/>
</dbReference>
<keyword evidence="3" id="KW-0472">Membrane</keyword>
<evidence type="ECO:0000256" key="1">
    <source>
        <dbReference type="ARBA" id="ARBA00008225"/>
    </source>
</evidence>
<dbReference type="PANTHER" id="PTHR10609">
    <property type="entry name" value="BIOTINIDASE-RELATED"/>
    <property type="match status" value="1"/>
</dbReference>
<evidence type="ECO:0000313" key="5">
    <source>
        <dbReference type="EMBL" id="RWS21701.1"/>
    </source>
</evidence>
<dbReference type="SUPFAM" id="SSF56317">
    <property type="entry name" value="Carbon-nitrogen hydrolase"/>
    <property type="match status" value="1"/>
</dbReference>
<keyword evidence="3" id="KW-1133">Transmembrane helix</keyword>
<dbReference type="InterPro" id="IPR040154">
    <property type="entry name" value="Biotinidase/VNN"/>
</dbReference>
<gene>
    <name evidence="5" type="ORF">B4U80_11790</name>
</gene>
<dbReference type="Gene3D" id="3.60.110.10">
    <property type="entry name" value="Carbon-nitrogen hydrolase"/>
    <property type="match status" value="1"/>
</dbReference>
<proteinExistence type="inferred from homology"/>
<evidence type="ECO:0000256" key="2">
    <source>
        <dbReference type="ARBA" id="ARBA00022801"/>
    </source>
</evidence>
<dbReference type="PROSITE" id="PS50263">
    <property type="entry name" value="CN_HYDROLASE"/>
    <property type="match status" value="1"/>
</dbReference>
<evidence type="ECO:0000259" key="4">
    <source>
        <dbReference type="PROSITE" id="PS50263"/>
    </source>
</evidence>
<comment type="caution">
    <text evidence="5">The sequence shown here is derived from an EMBL/GenBank/DDBJ whole genome shotgun (WGS) entry which is preliminary data.</text>
</comment>
<protein>
    <submittedName>
        <fullName evidence="5">Vascular non-inflammatory molecule 3-like protein</fullName>
    </submittedName>
</protein>
<dbReference type="InterPro" id="IPR003010">
    <property type="entry name" value="C-N_Hydrolase"/>
</dbReference>
<sequence length="513" mass="59348">MKDVFLRSKLLLRIPYLFSIRFRMIHFQLSICVILFTFVYTANSRCFRAAVYEEVAVGGNFADPKDEALDNLKVYKHVVKKASENGAEIIVFPEHGLFPPFDRDTLLRYLEELPNEMGKVNPCEQRESSQNSIQYQLSCLAKENRIYLVSNMGEVEYCDKKDAHCPADGRYQYNVAVAFDNKGYLIAKYRKYHLYGESDHFDFPEKQEFTTFETPFGKFGLFVCFDSLFKEPAIEMVEKYNITGLTLPTWWFNEMPFLVAHEYQQSIAMGENINLLAANSNDPNLGSSGSGIYCGKKGALVYTYNEKTVAPILSIATLNINPNDDKEHCIPNAKKILIDVFKYIPEIADTAELSEKYKVPPLDVNVFNRIKLNKSNDEIKLCERETCCHIKYSINEFSLKEGYTYYFGAADMIRPEELGQWCEQMCVLYAYDESKKTYADDVGSRFDYFKLSAKFATKYIFPSLMTNDMKLVPTNWWTFHKNGTNSYIETKRDVRVISSGLYGRCYDRDPKFH</sequence>
<feature type="domain" description="CN hydrolase" evidence="4">
    <location>
        <begin position="53"/>
        <end position="320"/>
    </location>
</feature>
<dbReference type="Proteomes" id="UP000288716">
    <property type="component" value="Unassembled WGS sequence"/>
</dbReference>
<dbReference type="GO" id="GO:0016787">
    <property type="term" value="F:hydrolase activity"/>
    <property type="evidence" value="ECO:0007669"/>
    <property type="project" value="UniProtKB-KW"/>
</dbReference>
<evidence type="ECO:0000256" key="3">
    <source>
        <dbReference type="SAM" id="Phobius"/>
    </source>
</evidence>
<dbReference type="OrthoDB" id="6419659at2759"/>
<dbReference type="InterPro" id="IPR043957">
    <property type="entry name" value="Vanin_C"/>
</dbReference>
<reference evidence="5 6" key="1">
    <citation type="journal article" date="2018" name="Gigascience">
        <title>Genomes of trombidid mites reveal novel predicted allergens and laterally-transferred genes associated with secondary metabolism.</title>
        <authorList>
            <person name="Dong X."/>
            <person name="Chaisiri K."/>
            <person name="Xia D."/>
            <person name="Armstrong S.D."/>
            <person name="Fang Y."/>
            <person name="Donnelly M.J."/>
            <person name="Kadowaki T."/>
            <person name="McGarry J.W."/>
            <person name="Darby A.C."/>
            <person name="Makepeace B.L."/>
        </authorList>
    </citation>
    <scope>NUCLEOTIDE SEQUENCE [LARGE SCALE GENOMIC DNA]</scope>
    <source>
        <strain evidence="5">UoL-UT</strain>
    </source>
</reference>
<keyword evidence="3" id="KW-0812">Transmembrane</keyword>
<dbReference type="Pfam" id="PF00795">
    <property type="entry name" value="CN_hydrolase"/>
    <property type="match status" value="1"/>
</dbReference>
<dbReference type="STRING" id="299467.A0A443S2J7"/>
<organism evidence="5 6">
    <name type="scientific">Leptotrombidium deliense</name>
    <dbReference type="NCBI Taxonomy" id="299467"/>
    <lineage>
        <taxon>Eukaryota</taxon>
        <taxon>Metazoa</taxon>
        <taxon>Ecdysozoa</taxon>
        <taxon>Arthropoda</taxon>
        <taxon>Chelicerata</taxon>
        <taxon>Arachnida</taxon>
        <taxon>Acari</taxon>
        <taxon>Acariformes</taxon>
        <taxon>Trombidiformes</taxon>
        <taxon>Prostigmata</taxon>
        <taxon>Anystina</taxon>
        <taxon>Parasitengona</taxon>
        <taxon>Trombiculoidea</taxon>
        <taxon>Trombiculidae</taxon>
        <taxon>Leptotrombidium</taxon>
    </lineage>
</organism>
<dbReference type="Pfam" id="PF19018">
    <property type="entry name" value="Vanin_C"/>
    <property type="match status" value="1"/>
</dbReference>
<dbReference type="VEuPathDB" id="VectorBase:LDEU010339"/>
<keyword evidence="6" id="KW-1185">Reference proteome</keyword>
<feature type="transmembrane region" description="Helical" evidence="3">
    <location>
        <begin position="20"/>
        <end position="40"/>
    </location>
</feature>
<name>A0A443S2J7_9ACAR</name>
<dbReference type="PANTHER" id="PTHR10609:SF27">
    <property type="entry name" value="CN HYDROLASE DOMAIN-CONTAINING PROTEIN-RELATED"/>
    <property type="match status" value="1"/>
</dbReference>
<dbReference type="InterPro" id="IPR036526">
    <property type="entry name" value="C-N_Hydrolase_sf"/>
</dbReference>
<keyword evidence="2" id="KW-0378">Hydrolase</keyword>
<evidence type="ECO:0000313" key="6">
    <source>
        <dbReference type="Proteomes" id="UP000288716"/>
    </source>
</evidence>
<comment type="similarity">
    <text evidence="1">Belongs to the carbon-nitrogen hydrolase superfamily. BTD/VNN family.</text>
</comment>
<dbReference type="AlphaFoldDB" id="A0A443S2J7"/>
<accession>A0A443S2J7</accession>